<organism evidence="2 3">
    <name type="scientific">Rugamonas aquatica</name>
    <dbReference type="NCBI Taxonomy" id="2743357"/>
    <lineage>
        <taxon>Bacteria</taxon>
        <taxon>Pseudomonadati</taxon>
        <taxon>Pseudomonadota</taxon>
        <taxon>Betaproteobacteria</taxon>
        <taxon>Burkholderiales</taxon>
        <taxon>Oxalobacteraceae</taxon>
        <taxon>Telluria group</taxon>
        <taxon>Rugamonas</taxon>
    </lineage>
</organism>
<feature type="region of interest" description="Disordered" evidence="1">
    <location>
        <begin position="172"/>
        <end position="195"/>
    </location>
</feature>
<protein>
    <submittedName>
        <fullName evidence="2">Uncharacterized protein</fullName>
    </submittedName>
</protein>
<dbReference type="RefSeq" id="WP_152841687.1">
    <property type="nucleotide sequence ID" value="NZ_WHUG01000023.1"/>
</dbReference>
<accession>A0A6A7NBP2</accession>
<dbReference type="AlphaFoldDB" id="A0A6A7NBP2"/>
<name>A0A6A7NBP2_9BURK</name>
<dbReference type="Proteomes" id="UP000440498">
    <property type="component" value="Unassembled WGS sequence"/>
</dbReference>
<evidence type="ECO:0000256" key="1">
    <source>
        <dbReference type="SAM" id="MobiDB-lite"/>
    </source>
</evidence>
<reference evidence="2 3" key="1">
    <citation type="submission" date="2019-10" db="EMBL/GenBank/DDBJ databases">
        <title>Two novel species isolated from a subtropical stream in China.</title>
        <authorList>
            <person name="Lu H."/>
        </authorList>
    </citation>
    <scope>NUCLEOTIDE SEQUENCE [LARGE SCALE GENOMIC DNA]</scope>
    <source>
        <strain evidence="2 3">FT29W</strain>
    </source>
</reference>
<gene>
    <name evidence="2" type="ORF">GEV02_31150</name>
</gene>
<comment type="caution">
    <text evidence="2">The sequence shown here is derived from an EMBL/GenBank/DDBJ whole genome shotgun (WGS) entry which is preliminary data.</text>
</comment>
<proteinExistence type="predicted"/>
<dbReference type="EMBL" id="WHUG01000023">
    <property type="protein sequence ID" value="MQA42600.1"/>
    <property type="molecule type" value="Genomic_DNA"/>
</dbReference>
<evidence type="ECO:0000313" key="2">
    <source>
        <dbReference type="EMBL" id="MQA42600.1"/>
    </source>
</evidence>
<keyword evidence="3" id="KW-1185">Reference proteome</keyword>
<evidence type="ECO:0000313" key="3">
    <source>
        <dbReference type="Proteomes" id="UP000440498"/>
    </source>
</evidence>
<sequence length="195" mass="21813">MNAPSICAVPPAAYTELLDYLRQSGSTLSPAEAIVSALKQWIAAGRTLAAPVRGYQWKCLFLPEATRVRMKYRDDYHHAEVVGDELIFRGKAVSPRQMTMEIAGDGRNAWRDLWLRLPGERNWANAALLRAKLERQAALPQPSPATAMTAAVKTMSDALNAALMLIEHVDHQTKTMSERRLPKHRRADDTLTDDH</sequence>